<dbReference type="Proteomes" id="UP000824063">
    <property type="component" value="Unassembled WGS sequence"/>
</dbReference>
<dbReference type="InterPro" id="IPR029068">
    <property type="entry name" value="Glyas_Bleomycin-R_OHBP_Dase"/>
</dbReference>
<dbReference type="PROSITE" id="PS51819">
    <property type="entry name" value="VOC"/>
    <property type="match status" value="1"/>
</dbReference>
<evidence type="ECO:0000259" key="1">
    <source>
        <dbReference type="PROSITE" id="PS51819"/>
    </source>
</evidence>
<dbReference type="InterPro" id="IPR004360">
    <property type="entry name" value="Glyas_Fos-R_dOase_dom"/>
</dbReference>
<dbReference type="SUPFAM" id="SSF54593">
    <property type="entry name" value="Glyoxalase/Bleomycin resistance protein/Dihydroxybiphenyl dioxygenase"/>
    <property type="match status" value="1"/>
</dbReference>
<proteinExistence type="predicted"/>
<dbReference type="AlphaFoldDB" id="A0A9D2JIU2"/>
<name>A0A9D2JIU2_9ENTE</name>
<protein>
    <submittedName>
        <fullName evidence="2">VOC family protein</fullName>
    </submittedName>
</protein>
<accession>A0A9D2JIU2</accession>
<evidence type="ECO:0000313" key="2">
    <source>
        <dbReference type="EMBL" id="HIZ54014.1"/>
    </source>
</evidence>
<organism evidence="2 3">
    <name type="scientific">Candidatus Enterococcus avicola</name>
    <dbReference type="NCBI Taxonomy" id="2838561"/>
    <lineage>
        <taxon>Bacteria</taxon>
        <taxon>Bacillati</taxon>
        <taxon>Bacillota</taxon>
        <taxon>Bacilli</taxon>
        <taxon>Lactobacillales</taxon>
        <taxon>Enterococcaceae</taxon>
        <taxon>Enterococcus</taxon>
    </lineage>
</organism>
<evidence type="ECO:0000313" key="3">
    <source>
        <dbReference type="Proteomes" id="UP000824063"/>
    </source>
</evidence>
<dbReference type="Gene3D" id="3.10.180.10">
    <property type="entry name" value="2,3-Dihydroxybiphenyl 1,2-Dioxygenase, domain 1"/>
    <property type="match status" value="1"/>
</dbReference>
<feature type="domain" description="VOC" evidence="1">
    <location>
        <begin position="4"/>
        <end position="123"/>
    </location>
</feature>
<sequence length="126" mass="14411">MFSNKIQLMLYVDDVVKARDFWLNLDFTLVEEQEMDGTLVVEVALAGESQVHFVIYDREFIEKHSPEVATNSPSLMFFTDDIFGLYKKVQEQAVTVGEMVQLSDQLVFNFSDTDGHFFAVTGKAKE</sequence>
<dbReference type="InterPro" id="IPR037523">
    <property type="entry name" value="VOC_core"/>
</dbReference>
<dbReference type="Pfam" id="PF00903">
    <property type="entry name" value="Glyoxalase"/>
    <property type="match status" value="1"/>
</dbReference>
<reference evidence="2" key="2">
    <citation type="submission" date="2021-04" db="EMBL/GenBank/DDBJ databases">
        <authorList>
            <person name="Gilroy R."/>
        </authorList>
    </citation>
    <scope>NUCLEOTIDE SEQUENCE</scope>
    <source>
        <strain evidence="2">CHK172-16539</strain>
    </source>
</reference>
<dbReference type="PANTHER" id="PTHR36437">
    <property type="entry name" value="GLYOXALASE/BLEOMYCIN RESISTANCE PROTEIN/DIOXYGENASE"/>
    <property type="match status" value="1"/>
</dbReference>
<reference evidence="2" key="1">
    <citation type="journal article" date="2021" name="PeerJ">
        <title>Extensive microbial diversity within the chicken gut microbiome revealed by metagenomics and culture.</title>
        <authorList>
            <person name="Gilroy R."/>
            <person name="Ravi A."/>
            <person name="Getino M."/>
            <person name="Pursley I."/>
            <person name="Horton D.L."/>
            <person name="Alikhan N.F."/>
            <person name="Baker D."/>
            <person name="Gharbi K."/>
            <person name="Hall N."/>
            <person name="Watson M."/>
            <person name="Adriaenssens E.M."/>
            <person name="Foster-Nyarko E."/>
            <person name="Jarju S."/>
            <person name="Secka A."/>
            <person name="Antonio M."/>
            <person name="Oren A."/>
            <person name="Chaudhuri R.R."/>
            <person name="La Ragione R."/>
            <person name="Hildebrand F."/>
            <person name="Pallen M.J."/>
        </authorList>
    </citation>
    <scope>NUCLEOTIDE SEQUENCE</scope>
    <source>
        <strain evidence="2">CHK172-16539</strain>
    </source>
</reference>
<comment type="caution">
    <text evidence="2">The sequence shown here is derived from an EMBL/GenBank/DDBJ whole genome shotgun (WGS) entry which is preliminary data.</text>
</comment>
<dbReference type="PANTHER" id="PTHR36437:SF2">
    <property type="entry name" value="GLYOXALASE_BLEOMYCIN RESISTANCE PROTEIN_DIOXYGENASE"/>
    <property type="match status" value="1"/>
</dbReference>
<gene>
    <name evidence="2" type="ORF">IAA20_08740</name>
</gene>
<dbReference type="EMBL" id="DXBN01000201">
    <property type="protein sequence ID" value="HIZ54014.1"/>
    <property type="molecule type" value="Genomic_DNA"/>
</dbReference>